<keyword evidence="11" id="KW-1185">Reference proteome</keyword>
<comment type="similarity">
    <text evidence="3 8">Belongs to the ATP25 family.</text>
</comment>
<evidence type="ECO:0000256" key="6">
    <source>
        <dbReference type="ARBA" id="ARBA00023128"/>
    </source>
</evidence>
<comment type="function">
    <text evidence="8">Mitochondrial mRNA stabilization factor.</text>
</comment>
<dbReference type="RefSeq" id="XP_070921017.1">
    <property type="nucleotide sequence ID" value="XM_071064916.1"/>
</dbReference>
<comment type="caution">
    <text evidence="10">The sequence shown here is derived from an EMBL/GenBank/DDBJ whole genome shotgun (WGS) entry which is preliminary data.</text>
</comment>
<gene>
    <name evidence="10" type="primary">ATP25</name>
    <name evidence="10" type="ORF">MFIFM68171_09497</name>
</gene>
<evidence type="ECO:0000256" key="5">
    <source>
        <dbReference type="ARBA" id="ARBA00022946"/>
    </source>
</evidence>
<comment type="subcellular location">
    <subcellularLocation>
        <location evidence="2 8">Mitochondrion inner membrane</location>
        <topology evidence="2 8">Peripheral membrane protein</topology>
        <orientation evidence="2 8">Matrix side</orientation>
    </subcellularLocation>
</comment>
<comment type="function">
    <text evidence="1">Probable mitochondrial mRNA stabilization factor.</text>
</comment>
<organism evidence="10 11">
    <name type="scientific">Madurella fahalii</name>
    <dbReference type="NCBI Taxonomy" id="1157608"/>
    <lineage>
        <taxon>Eukaryota</taxon>
        <taxon>Fungi</taxon>
        <taxon>Dikarya</taxon>
        <taxon>Ascomycota</taxon>
        <taxon>Pezizomycotina</taxon>
        <taxon>Sordariomycetes</taxon>
        <taxon>Sordariomycetidae</taxon>
        <taxon>Sordariales</taxon>
        <taxon>Sordariales incertae sedis</taxon>
        <taxon>Madurella</taxon>
    </lineage>
</organism>
<feature type="compositionally biased region" description="Basic and acidic residues" evidence="9">
    <location>
        <begin position="66"/>
        <end position="76"/>
    </location>
</feature>
<keyword evidence="7 8" id="KW-0472">Membrane</keyword>
<dbReference type="EMBL" id="BAAFSV010000005">
    <property type="protein sequence ID" value="GAB1319287.1"/>
    <property type="molecule type" value="Genomic_DNA"/>
</dbReference>
<dbReference type="Proteomes" id="UP001628179">
    <property type="component" value="Unassembled WGS sequence"/>
</dbReference>
<evidence type="ECO:0000313" key="10">
    <source>
        <dbReference type="EMBL" id="GAB1319287.1"/>
    </source>
</evidence>
<proteinExistence type="inferred from homology"/>
<evidence type="ECO:0000256" key="1">
    <source>
        <dbReference type="ARBA" id="ARBA00003470"/>
    </source>
</evidence>
<dbReference type="InterPro" id="IPR040152">
    <property type="entry name" value="Atp25"/>
</dbReference>
<evidence type="ECO:0000256" key="7">
    <source>
        <dbReference type="ARBA" id="ARBA00023136"/>
    </source>
</evidence>
<dbReference type="Gene3D" id="3.30.460.10">
    <property type="entry name" value="Beta Polymerase, domain 2"/>
    <property type="match status" value="1"/>
</dbReference>
<reference evidence="10 11" key="1">
    <citation type="submission" date="2024-09" db="EMBL/GenBank/DDBJ databases">
        <title>Itraconazole resistance in Madurella fahalii resulting from another homologue of gene encoding cytochrome P450 14-alpha sterol demethylase (CYP51).</title>
        <authorList>
            <person name="Yoshioka I."/>
            <person name="Fahal A.H."/>
            <person name="Kaneko S."/>
            <person name="Yaguchi T."/>
        </authorList>
    </citation>
    <scope>NUCLEOTIDE SEQUENCE [LARGE SCALE GENOMIC DNA]</scope>
    <source>
        <strain evidence="10 11">IFM 68171</strain>
    </source>
</reference>
<keyword evidence="6 8" id="KW-0496">Mitochondrion</keyword>
<dbReference type="GeneID" id="98180239"/>
<protein>
    <recommendedName>
        <fullName evidence="8">ATPase synthesis protein 25</fullName>
    </recommendedName>
</protein>
<dbReference type="PANTHER" id="PTHR28087">
    <property type="entry name" value="ATPASE SYNTHESIS PROTEIN 25, MITOCHONDRIAL"/>
    <property type="match status" value="1"/>
</dbReference>
<evidence type="ECO:0000256" key="8">
    <source>
        <dbReference type="RuleBase" id="RU367062"/>
    </source>
</evidence>
<feature type="region of interest" description="Disordered" evidence="9">
    <location>
        <begin position="66"/>
        <end position="89"/>
    </location>
</feature>
<evidence type="ECO:0000256" key="9">
    <source>
        <dbReference type="SAM" id="MobiDB-lite"/>
    </source>
</evidence>
<evidence type="ECO:0000256" key="4">
    <source>
        <dbReference type="ARBA" id="ARBA00022792"/>
    </source>
</evidence>
<sequence>MGPSSALRAVRYSACSFPVLRLSIGSIAGAPIPLGTRRFSPIATARHATFQASPRLLRGPAIEERIGKETGSDARLNDASSDTSGSDMPWYLQVEPPRHPTLLHEPPPLPDIPDGSPKLMQPLLEFASDELGMDDLTLLDLRAMDPPPALGSNLLMIFGTARSERHLHVSADRLVRWLRARGITASADGLIGRNELKLKLRRMARKAKLLGNSGVARGGDDGISTGWICVNLGSVGGSHKEIAMVDEEGRPTGFGVPDTGTTIVVQLLTESRRSELDLETLWRNKLQRSLKKQGLLGANNVSSLSAATGDRPAVPEDQHSPTHQPAS</sequence>
<evidence type="ECO:0000256" key="2">
    <source>
        <dbReference type="ARBA" id="ARBA00004443"/>
    </source>
</evidence>
<evidence type="ECO:0000313" key="11">
    <source>
        <dbReference type="Proteomes" id="UP001628179"/>
    </source>
</evidence>
<keyword evidence="5 8" id="KW-0809">Transit peptide</keyword>
<feature type="region of interest" description="Disordered" evidence="9">
    <location>
        <begin position="301"/>
        <end position="327"/>
    </location>
</feature>
<dbReference type="InterPro" id="IPR043519">
    <property type="entry name" value="NT_sf"/>
</dbReference>
<dbReference type="PANTHER" id="PTHR28087:SF1">
    <property type="entry name" value="ATPASE SYNTHESIS PROTEIN 25, MITOCHONDRIAL"/>
    <property type="match status" value="1"/>
</dbReference>
<evidence type="ECO:0000256" key="3">
    <source>
        <dbReference type="ARBA" id="ARBA00010787"/>
    </source>
</evidence>
<accession>A0ABQ0GND7</accession>
<keyword evidence="4 8" id="KW-0999">Mitochondrion inner membrane</keyword>
<name>A0ABQ0GND7_9PEZI</name>